<dbReference type="InterPro" id="IPR000867">
    <property type="entry name" value="IGFBP-like"/>
</dbReference>
<evidence type="ECO:0000256" key="5">
    <source>
        <dbReference type="ARBA" id="ARBA00023157"/>
    </source>
</evidence>
<dbReference type="PROSITE" id="PS51323">
    <property type="entry name" value="IGFBP_N_2"/>
    <property type="match status" value="1"/>
</dbReference>
<name>A0A8C4THN3_ERPCA</name>
<evidence type="ECO:0000259" key="6">
    <source>
        <dbReference type="PROSITE" id="PS50184"/>
    </source>
</evidence>
<dbReference type="InterPro" id="IPR050941">
    <property type="entry name" value="CCN"/>
</dbReference>
<dbReference type="Pfam" id="PF00219">
    <property type="entry name" value="IGFBP"/>
    <property type="match status" value="1"/>
</dbReference>
<dbReference type="InterPro" id="IPR043973">
    <property type="entry name" value="TSP1_CCN"/>
</dbReference>
<dbReference type="SUPFAM" id="SSF82895">
    <property type="entry name" value="TSP-1 type 1 repeat"/>
    <property type="match status" value="1"/>
</dbReference>
<dbReference type="GeneTree" id="ENSGT00940000160207"/>
<dbReference type="InterPro" id="IPR017891">
    <property type="entry name" value="Insulin_GF-bd_Cys-rich_CS"/>
</dbReference>
<dbReference type="AlphaFoldDB" id="A0A8C4THN3"/>
<organism evidence="8 9">
    <name type="scientific">Erpetoichthys calabaricus</name>
    <name type="common">Rope fish</name>
    <name type="synonym">Calamoichthys calabaricus</name>
    <dbReference type="NCBI Taxonomy" id="27687"/>
    <lineage>
        <taxon>Eukaryota</taxon>
        <taxon>Metazoa</taxon>
        <taxon>Chordata</taxon>
        <taxon>Craniata</taxon>
        <taxon>Vertebrata</taxon>
        <taxon>Euteleostomi</taxon>
        <taxon>Actinopterygii</taxon>
        <taxon>Polypteriformes</taxon>
        <taxon>Polypteridae</taxon>
        <taxon>Erpetoichthys</taxon>
    </lineage>
</organism>
<dbReference type="PROSITE" id="PS50184">
    <property type="entry name" value="VWFC_2"/>
    <property type="match status" value="1"/>
</dbReference>
<dbReference type="PROSITE" id="PS00222">
    <property type="entry name" value="IGFBP_N_1"/>
    <property type="match status" value="1"/>
</dbReference>
<evidence type="ECO:0008006" key="10">
    <source>
        <dbReference type="Google" id="ProtNLM"/>
    </source>
</evidence>
<keyword evidence="9" id="KW-1185">Reference proteome</keyword>
<dbReference type="GO" id="GO:0005178">
    <property type="term" value="F:integrin binding"/>
    <property type="evidence" value="ECO:0007669"/>
    <property type="project" value="TreeGrafter"/>
</dbReference>
<evidence type="ECO:0000256" key="4">
    <source>
        <dbReference type="ARBA" id="ARBA00022729"/>
    </source>
</evidence>
<dbReference type="Pfam" id="PF00093">
    <property type="entry name" value="VWC"/>
    <property type="match status" value="1"/>
</dbReference>
<feature type="domain" description="IGFBP N-terminal" evidence="7">
    <location>
        <begin position="55"/>
        <end position="128"/>
    </location>
</feature>
<dbReference type="GO" id="GO:0031012">
    <property type="term" value="C:extracellular matrix"/>
    <property type="evidence" value="ECO:0007669"/>
    <property type="project" value="TreeGrafter"/>
</dbReference>
<evidence type="ECO:0000313" key="8">
    <source>
        <dbReference type="Ensembl" id="ENSECRP00000031382.1"/>
    </source>
</evidence>
<dbReference type="Pfam" id="PF19035">
    <property type="entry name" value="TSP1_CCN"/>
    <property type="match status" value="1"/>
</dbReference>
<dbReference type="GO" id="GO:0005615">
    <property type="term" value="C:extracellular space"/>
    <property type="evidence" value="ECO:0007669"/>
    <property type="project" value="TreeGrafter"/>
</dbReference>
<dbReference type="InterPro" id="IPR036383">
    <property type="entry name" value="TSP1_rpt_sf"/>
</dbReference>
<feature type="domain" description="VWFC" evidence="6">
    <location>
        <begin position="130"/>
        <end position="196"/>
    </location>
</feature>
<dbReference type="SMART" id="SM00214">
    <property type="entry name" value="VWC"/>
    <property type="match status" value="1"/>
</dbReference>
<dbReference type="InterPro" id="IPR001007">
    <property type="entry name" value="VWF_dom"/>
</dbReference>
<dbReference type="InterPro" id="IPR000884">
    <property type="entry name" value="TSP1_rpt"/>
</dbReference>
<evidence type="ECO:0000259" key="7">
    <source>
        <dbReference type="PROSITE" id="PS51323"/>
    </source>
</evidence>
<dbReference type="GO" id="GO:0007155">
    <property type="term" value="P:cell adhesion"/>
    <property type="evidence" value="ECO:0007669"/>
    <property type="project" value="TreeGrafter"/>
</dbReference>
<evidence type="ECO:0000256" key="2">
    <source>
        <dbReference type="ARBA" id="ARBA00008125"/>
    </source>
</evidence>
<dbReference type="SMART" id="SM00121">
    <property type="entry name" value="IB"/>
    <property type="match status" value="1"/>
</dbReference>
<dbReference type="InterPro" id="IPR009030">
    <property type="entry name" value="Growth_fac_rcpt_cys_sf"/>
</dbReference>
<evidence type="ECO:0000256" key="3">
    <source>
        <dbReference type="ARBA" id="ARBA00022525"/>
    </source>
</evidence>
<dbReference type="SUPFAM" id="SSF57184">
    <property type="entry name" value="Growth factor receptor domain"/>
    <property type="match status" value="1"/>
</dbReference>
<evidence type="ECO:0000256" key="1">
    <source>
        <dbReference type="ARBA" id="ARBA00004613"/>
    </source>
</evidence>
<dbReference type="PANTHER" id="PTHR11348">
    <property type="entry name" value="CONNECTIVE TISSUE GROWTH FACTOR-RELATED"/>
    <property type="match status" value="1"/>
</dbReference>
<sequence>MFFVIFPLTGSESNKIHFGCGRTGDLQLKNLQTLHDEVVSRWIYLYFSVRFRMTMIFVCSQICRSPCYCPWTVPRCAPGVSLVLDGCGCCRVCARQQGEPCNERHVCDHSKGLYCDYSRHYLGVPAQENSMCEMDGKRYTEGQIFQPTCRLQCHCMDGGITCVPLCTEDVRLSTPECPNPRRVQVPGKCCQEWICEKHSNFLQNALPAFTPDASTYGVSHFEGLSPFTNCIEHSTEWSACSKMCGIGVSTRVTNKNPECRLEKKTRLCINRPCRNMNRRTALVITLDRVTLRIPRACQLCLNFHCGLHDDDLGPHA</sequence>
<dbReference type="PROSITE" id="PS01208">
    <property type="entry name" value="VWFC_1"/>
    <property type="match status" value="1"/>
</dbReference>
<dbReference type="GO" id="GO:0008201">
    <property type="term" value="F:heparin binding"/>
    <property type="evidence" value="ECO:0007669"/>
    <property type="project" value="TreeGrafter"/>
</dbReference>
<evidence type="ECO:0000313" key="9">
    <source>
        <dbReference type="Proteomes" id="UP000694620"/>
    </source>
</evidence>
<protein>
    <recommendedName>
        <fullName evidence="10">Cellular communication network factor 2b</fullName>
    </recommendedName>
</protein>
<dbReference type="PANTHER" id="PTHR11348:SF22">
    <property type="entry name" value="CCN FAMILY MEMBER 5"/>
    <property type="match status" value="1"/>
</dbReference>
<keyword evidence="3" id="KW-0964">Secreted</keyword>
<dbReference type="GO" id="GO:0045597">
    <property type="term" value="P:positive regulation of cell differentiation"/>
    <property type="evidence" value="ECO:0007669"/>
    <property type="project" value="TreeGrafter"/>
</dbReference>
<dbReference type="PROSITE" id="PS50092">
    <property type="entry name" value="TSP1"/>
    <property type="match status" value="1"/>
</dbReference>
<dbReference type="Proteomes" id="UP000694620">
    <property type="component" value="Unassembled WGS sequence"/>
</dbReference>
<accession>A0A8C4THN3</accession>
<reference evidence="8" key="1">
    <citation type="submission" date="2025-08" db="UniProtKB">
        <authorList>
            <consortium name="Ensembl"/>
        </authorList>
    </citation>
    <scope>IDENTIFICATION</scope>
</reference>
<dbReference type="SUPFAM" id="SSF57603">
    <property type="entry name" value="FnI-like domain"/>
    <property type="match status" value="1"/>
</dbReference>
<keyword evidence="4" id="KW-0732">Signal</keyword>
<dbReference type="Ensembl" id="ENSECRT00000032049.1">
    <property type="protein sequence ID" value="ENSECRP00000031382.1"/>
    <property type="gene ID" value="ENSECRG00000021231.1"/>
</dbReference>
<dbReference type="GO" id="GO:0007165">
    <property type="term" value="P:signal transduction"/>
    <property type="evidence" value="ECO:0007669"/>
    <property type="project" value="InterPro"/>
</dbReference>
<comment type="subcellular location">
    <subcellularLocation>
        <location evidence="1">Secreted</location>
    </subcellularLocation>
</comment>
<comment type="similarity">
    <text evidence="2">Belongs to the CCN family.</text>
</comment>
<keyword evidence="5" id="KW-1015">Disulfide bond</keyword>
<proteinExistence type="inferred from homology"/>
<dbReference type="Gene3D" id="2.20.100.10">
    <property type="entry name" value="Thrombospondin type-1 (TSP1) repeat"/>
    <property type="match status" value="1"/>
</dbReference>
<reference evidence="8" key="2">
    <citation type="submission" date="2025-09" db="UniProtKB">
        <authorList>
            <consortium name="Ensembl"/>
        </authorList>
    </citation>
    <scope>IDENTIFICATION</scope>
</reference>